<protein>
    <submittedName>
        <fullName evidence="2">Uncharacterized protein</fullName>
    </submittedName>
</protein>
<dbReference type="OrthoDB" id="4349176at2759"/>
<dbReference type="EMBL" id="JAPQKI010000010">
    <property type="protein sequence ID" value="KAJ5085748.1"/>
    <property type="molecule type" value="Genomic_DNA"/>
</dbReference>
<dbReference type="GeneID" id="81361989"/>
<keyword evidence="3" id="KW-1185">Reference proteome</keyword>
<evidence type="ECO:0000313" key="2">
    <source>
        <dbReference type="EMBL" id="KAJ5085748.1"/>
    </source>
</evidence>
<evidence type="ECO:0000256" key="1">
    <source>
        <dbReference type="SAM" id="MobiDB-lite"/>
    </source>
</evidence>
<dbReference type="RefSeq" id="XP_056470426.1">
    <property type="nucleotide sequence ID" value="XM_056623010.1"/>
</dbReference>
<dbReference type="Proteomes" id="UP001149074">
    <property type="component" value="Unassembled WGS sequence"/>
</dbReference>
<gene>
    <name evidence="2" type="ORF">N7532_010519</name>
</gene>
<feature type="region of interest" description="Disordered" evidence="1">
    <location>
        <begin position="1"/>
        <end position="133"/>
    </location>
</feature>
<organism evidence="2 3">
    <name type="scientific">Penicillium argentinense</name>
    <dbReference type="NCBI Taxonomy" id="1131581"/>
    <lineage>
        <taxon>Eukaryota</taxon>
        <taxon>Fungi</taxon>
        <taxon>Dikarya</taxon>
        <taxon>Ascomycota</taxon>
        <taxon>Pezizomycotina</taxon>
        <taxon>Eurotiomycetes</taxon>
        <taxon>Eurotiomycetidae</taxon>
        <taxon>Eurotiales</taxon>
        <taxon>Aspergillaceae</taxon>
        <taxon>Penicillium</taxon>
    </lineage>
</organism>
<accession>A0A9W9EPR0</accession>
<dbReference type="AlphaFoldDB" id="A0A9W9EPR0"/>
<sequence length="293" mass="33229">MPLCTLLQRYRQSSRSNSRPPLMDLSSLEGPPIEDPRVVVTPEPIARLRIEPPTPDTNTHPSRLWKSLPPRPSSADPTSPSRHTHLPRPLTHRFETSQSEANDEPYLRRAPAQRGRRTPSPDQEELNSRNANLNLNLNIDTTLARHSASSPYERSRSPLRTPVSLEAEAEARWNLETLRDSERGRRARSCCPLVWVESERRWVVFGPYRQPASGTSTSEDSAPRHRTPGPPPDLSRRPAYPEIYTDLLYADNEIEPADHPPTYESHGFSPTHVDRLGGRRWSSVARRWNGMGG</sequence>
<comment type="caution">
    <text evidence="2">The sequence shown here is derived from an EMBL/GenBank/DDBJ whole genome shotgun (WGS) entry which is preliminary data.</text>
</comment>
<proteinExistence type="predicted"/>
<reference evidence="2" key="2">
    <citation type="journal article" date="2023" name="IMA Fungus">
        <title>Comparative genomic study of the Penicillium genus elucidates a diverse pangenome and 15 lateral gene transfer events.</title>
        <authorList>
            <person name="Petersen C."/>
            <person name="Sorensen T."/>
            <person name="Nielsen M.R."/>
            <person name="Sondergaard T.E."/>
            <person name="Sorensen J.L."/>
            <person name="Fitzpatrick D.A."/>
            <person name="Frisvad J.C."/>
            <person name="Nielsen K.L."/>
        </authorList>
    </citation>
    <scope>NUCLEOTIDE SEQUENCE</scope>
    <source>
        <strain evidence="2">IBT 30761</strain>
    </source>
</reference>
<name>A0A9W9EPR0_9EURO</name>
<evidence type="ECO:0000313" key="3">
    <source>
        <dbReference type="Proteomes" id="UP001149074"/>
    </source>
</evidence>
<feature type="compositionally biased region" description="Low complexity" evidence="1">
    <location>
        <begin position="8"/>
        <end position="19"/>
    </location>
</feature>
<reference evidence="2" key="1">
    <citation type="submission" date="2022-11" db="EMBL/GenBank/DDBJ databases">
        <authorList>
            <person name="Petersen C."/>
        </authorList>
    </citation>
    <scope>NUCLEOTIDE SEQUENCE</scope>
    <source>
        <strain evidence="2">IBT 30761</strain>
    </source>
</reference>
<feature type="region of interest" description="Disordered" evidence="1">
    <location>
        <begin position="208"/>
        <end position="238"/>
    </location>
</feature>